<dbReference type="InterPro" id="IPR039421">
    <property type="entry name" value="Type_1_exporter"/>
</dbReference>
<accession>A0AAV5SXE7</accession>
<dbReference type="PANTHER" id="PTHR43394">
    <property type="entry name" value="ATP-DEPENDENT PERMEASE MDL1, MITOCHONDRIAL"/>
    <property type="match status" value="1"/>
</dbReference>
<evidence type="ECO:0000259" key="6">
    <source>
        <dbReference type="PROSITE" id="PS50929"/>
    </source>
</evidence>
<dbReference type="InterPro" id="IPR011527">
    <property type="entry name" value="ABC1_TM_dom"/>
</dbReference>
<dbReference type="GO" id="GO:0016020">
    <property type="term" value="C:membrane"/>
    <property type="evidence" value="ECO:0007669"/>
    <property type="project" value="UniProtKB-SubCell"/>
</dbReference>
<dbReference type="AlphaFoldDB" id="A0AAV5SXE7"/>
<dbReference type="Proteomes" id="UP001432027">
    <property type="component" value="Unassembled WGS sequence"/>
</dbReference>
<keyword evidence="8" id="KW-1185">Reference proteome</keyword>
<dbReference type="PANTHER" id="PTHR43394:SF22">
    <property type="entry name" value="ABC TRANSMEMBRANE TYPE-1 DOMAIN-CONTAINING PROTEIN"/>
    <property type="match status" value="1"/>
</dbReference>
<comment type="caution">
    <text evidence="7">The sequence shown here is derived from an EMBL/GenBank/DDBJ whole genome shotgun (WGS) entry which is preliminary data.</text>
</comment>
<feature type="non-terminal residue" evidence="7">
    <location>
        <position position="265"/>
    </location>
</feature>
<organism evidence="7 8">
    <name type="scientific">Pristionchus entomophagus</name>
    <dbReference type="NCBI Taxonomy" id="358040"/>
    <lineage>
        <taxon>Eukaryota</taxon>
        <taxon>Metazoa</taxon>
        <taxon>Ecdysozoa</taxon>
        <taxon>Nematoda</taxon>
        <taxon>Chromadorea</taxon>
        <taxon>Rhabditida</taxon>
        <taxon>Rhabditina</taxon>
        <taxon>Diplogasteromorpha</taxon>
        <taxon>Diplogasteroidea</taxon>
        <taxon>Neodiplogasteridae</taxon>
        <taxon>Pristionchus</taxon>
    </lineage>
</organism>
<feature type="transmembrane region" description="Helical" evidence="5">
    <location>
        <begin position="60"/>
        <end position="81"/>
    </location>
</feature>
<protein>
    <recommendedName>
        <fullName evidence="6">ABC transmembrane type-1 domain-containing protein</fullName>
    </recommendedName>
</protein>
<evidence type="ECO:0000256" key="4">
    <source>
        <dbReference type="ARBA" id="ARBA00023136"/>
    </source>
</evidence>
<comment type="subcellular location">
    <subcellularLocation>
        <location evidence="1">Membrane</location>
        <topology evidence="1">Multi-pass membrane protein</topology>
    </subcellularLocation>
</comment>
<feature type="transmembrane region" description="Helical" evidence="5">
    <location>
        <begin position="101"/>
        <end position="122"/>
    </location>
</feature>
<dbReference type="SUPFAM" id="SSF90123">
    <property type="entry name" value="ABC transporter transmembrane region"/>
    <property type="match status" value="1"/>
</dbReference>
<gene>
    <name evidence="7" type="ORF">PENTCL1PPCAC_10161</name>
</gene>
<evidence type="ECO:0000313" key="7">
    <source>
        <dbReference type="EMBL" id="GMS87986.1"/>
    </source>
</evidence>
<evidence type="ECO:0000256" key="1">
    <source>
        <dbReference type="ARBA" id="ARBA00004141"/>
    </source>
</evidence>
<evidence type="ECO:0000256" key="5">
    <source>
        <dbReference type="SAM" id="Phobius"/>
    </source>
</evidence>
<proteinExistence type="predicted"/>
<sequence>MDESSSLPLLNEEREERSARGFFGRILDLFNGDDDEDLKDIEPVSFLQLFRFASPRVISIYFLASFLIFFLGFITPVHQWLGGRIATIYINEKEPVGNDEFLWTVWKWASIYGGMFIIALVVEYLQNYLFTWASEQIASECRRRFIGAILSRDSLQSEESTGELSNQLSSHIDRMKEGLGEKVGEFVRCLSTFITCCTISFILDWQTALILFWSGPVYLLTSLIPKLSANAAKSSLKISEEANGISEESILNVKTIASCNGQNEM</sequence>
<keyword evidence="4 5" id="KW-0472">Membrane</keyword>
<evidence type="ECO:0000256" key="2">
    <source>
        <dbReference type="ARBA" id="ARBA00022692"/>
    </source>
</evidence>
<name>A0AAV5SXE7_9BILA</name>
<dbReference type="GO" id="GO:0005524">
    <property type="term" value="F:ATP binding"/>
    <property type="evidence" value="ECO:0007669"/>
    <property type="project" value="InterPro"/>
</dbReference>
<reference evidence="7" key="1">
    <citation type="submission" date="2023-10" db="EMBL/GenBank/DDBJ databases">
        <title>Genome assembly of Pristionchus species.</title>
        <authorList>
            <person name="Yoshida K."/>
            <person name="Sommer R.J."/>
        </authorList>
    </citation>
    <scope>NUCLEOTIDE SEQUENCE</scope>
    <source>
        <strain evidence="7">RS0144</strain>
    </source>
</reference>
<dbReference type="PROSITE" id="PS50929">
    <property type="entry name" value="ABC_TM1F"/>
    <property type="match status" value="1"/>
</dbReference>
<dbReference type="InterPro" id="IPR036640">
    <property type="entry name" value="ABC1_TM_sf"/>
</dbReference>
<evidence type="ECO:0000313" key="8">
    <source>
        <dbReference type="Proteomes" id="UP001432027"/>
    </source>
</evidence>
<dbReference type="EMBL" id="BTSX01000003">
    <property type="protein sequence ID" value="GMS87986.1"/>
    <property type="molecule type" value="Genomic_DNA"/>
</dbReference>
<dbReference type="GO" id="GO:0140359">
    <property type="term" value="F:ABC-type transporter activity"/>
    <property type="evidence" value="ECO:0007669"/>
    <property type="project" value="InterPro"/>
</dbReference>
<evidence type="ECO:0000256" key="3">
    <source>
        <dbReference type="ARBA" id="ARBA00022989"/>
    </source>
</evidence>
<keyword evidence="3 5" id="KW-1133">Transmembrane helix</keyword>
<feature type="domain" description="ABC transmembrane type-1" evidence="6">
    <location>
        <begin position="62"/>
        <end position="265"/>
    </location>
</feature>
<dbReference type="Gene3D" id="1.20.1560.10">
    <property type="entry name" value="ABC transporter type 1, transmembrane domain"/>
    <property type="match status" value="1"/>
</dbReference>
<dbReference type="Pfam" id="PF00664">
    <property type="entry name" value="ABC_membrane"/>
    <property type="match status" value="1"/>
</dbReference>
<keyword evidence="2 5" id="KW-0812">Transmembrane</keyword>